<gene>
    <name evidence="1" type="ORF">OSIN01602_LOCUS13884</name>
</gene>
<proteinExistence type="predicted"/>
<reference evidence="1" key="1">
    <citation type="submission" date="2021-01" db="EMBL/GenBank/DDBJ databases">
        <authorList>
            <person name="Corre E."/>
            <person name="Pelletier E."/>
            <person name="Niang G."/>
            <person name="Scheremetjew M."/>
            <person name="Finn R."/>
            <person name="Kale V."/>
            <person name="Holt S."/>
            <person name="Cochrane G."/>
            <person name="Meng A."/>
            <person name="Brown T."/>
            <person name="Cohen L."/>
        </authorList>
    </citation>
    <scope>NUCLEOTIDE SEQUENCE</scope>
    <source>
        <strain evidence="1">Grunow 1884</strain>
    </source>
</reference>
<protein>
    <submittedName>
        <fullName evidence="1">Uncharacterized protein</fullName>
    </submittedName>
</protein>
<dbReference type="EMBL" id="HBGO01024169">
    <property type="protein sequence ID" value="CAD9347097.1"/>
    <property type="molecule type" value="Transcribed_RNA"/>
</dbReference>
<sequence length="106" mass="12416">MVLHRWVRDVDLTKRIVCDLWRLIVPRDLKKIRRTLSRMEPEMLLVAAPDDREGDTNKLQIPSLRLDDMLEELYDEDQGPAFNGIMQGLGEKFARGKIRLTRGNKK</sequence>
<organism evidence="1">
    <name type="scientific">Trieres chinensis</name>
    <name type="common">Marine centric diatom</name>
    <name type="synonym">Odontella sinensis</name>
    <dbReference type="NCBI Taxonomy" id="1514140"/>
    <lineage>
        <taxon>Eukaryota</taxon>
        <taxon>Sar</taxon>
        <taxon>Stramenopiles</taxon>
        <taxon>Ochrophyta</taxon>
        <taxon>Bacillariophyta</taxon>
        <taxon>Mediophyceae</taxon>
        <taxon>Biddulphiophycidae</taxon>
        <taxon>Eupodiscales</taxon>
        <taxon>Parodontellaceae</taxon>
        <taxon>Trieres</taxon>
    </lineage>
</organism>
<name>A0A7S1ZSS5_TRICV</name>
<dbReference type="AlphaFoldDB" id="A0A7S1ZSS5"/>
<evidence type="ECO:0000313" key="1">
    <source>
        <dbReference type="EMBL" id="CAD9347097.1"/>
    </source>
</evidence>
<accession>A0A7S1ZSS5</accession>